<dbReference type="RefSeq" id="WP_063910706.1">
    <property type="nucleotide sequence ID" value="NZ_JAHUVX010000005.1"/>
</dbReference>
<gene>
    <name evidence="2" type="ORF">C5F51_28485</name>
</gene>
<dbReference type="Gene3D" id="2.30.30.440">
    <property type="entry name" value="Domain of unknown function DUF1918"/>
    <property type="match status" value="1"/>
</dbReference>
<dbReference type="Pfam" id="PF08940">
    <property type="entry name" value="DUF1918"/>
    <property type="match status" value="1"/>
</dbReference>
<dbReference type="InterPro" id="IPR015035">
    <property type="entry name" value="DUF1918"/>
</dbReference>
<proteinExistence type="predicted"/>
<keyword evidence="3" id="KW-1185">Reference proteome</keyword>
<feature type="domain" description="DUF1918" evidence="1">
    <location>
        <begin position="1"/>
        <end position="58"/>
    </location>
</feature>
<dbReference type="GeneID" id="66722367"/>
<dbReference type="Proteomes" id="UP000238356">
    <property type="component" value="Unassembled WGS sequence"/>
</dbReference>
<reference evidence="2 3" key="1">
    <citation type="submission" date="2018-02" db="EMBL/GenBank/DDBJ databases">
        <title>8 Nocardia nova and 1 Nocardia cyriacigeorgica strain used for evolution to TMP-SMX.</title>
        <authorList>
            <person name="Mehta H."/>
            <person name="Weng J."/>
            <person name="Shamoo Y."/>
        </authorList>
    </citation>
    <scope>NUCLEOTIDE SEQUENCE [LARGE SCALE GENOMIC DNA]</scope>
    <source>
        <strain evidence="2 3">BAA2227</strain>
    </source>
</reference>
<name>A0A2S5ZYN8_9NOCA</name>
<dbReference type="AlphaFoldDB" id="A0A2S5ZYN8"/>
<accession>A0A2S5ZYN8</accession>
<dbReference type="SUPFAM" id="SSF50118">
    <property type="entry name" value="Cell growth inhibitor/plasmid maintenance toxic component"/>
    <property type="match status" value="1"/>
</dbReference>
<evidence type="ECO:0000313" key="3">
    <source>
        <dbReference type="Proteomes" id="UP000238356"/>
    </source>
</evidence>
<organism evidence="2 3">
    <name type="scientific">Nocardia nova</name>
    <dbReference type="NCBI Taxonomy" id="37330"/>
    <lineage>
        <taxon>Bacteria</taxon>
        <taxon>Bacillati</taxon>
        <taxon>Actinomycetota</taxon>
        <taxon>Actinomycetes</taxon>
        <taxon>Mycobacteriales</taxon>
        <taxon>Nocardiaceae</taxon>
        <taxon>Nocardia</taxon>
    </lineage>
</organism>
<comment type="caution">
    <text evidence="2">The sequence shown here is derived from an EMBL/GenBank/DDBJ whole genome shotgun (WGS) entry which is preliminary data.</text>
</comment>
<evidence type="ECO:0000259" key="1">
    <source>
        <dbReference type="Pfam" id="PF08940"/>
    </source>
</evidence>
<protein>
    <submittedName>
        <fullName evidence="2">DUF1918 domain-containing protein</fullName>
    </submittedName>
</protein>
<evidence type="ECO:0000313" key="2">
    <source>
        <dbReference type="EMBL" id="PPJ23456.1"/>
    </source>
</evidence>
<sequence>MYAKPGDWLVVEGHEVGGAVRHGLIEEVHGSEGAPPYLVHWTDTGHRALFFPSTDAYVLTVEQLRKQETVAAERYSSMQHVPGAHGAGPRH</sequence>
<dbReference type="EMBL" id="PSZD01000024">
    <property type="protein sequence ID" value="PPJ23456.1"/>
    <property type="molecule type" value="Genomic_DNA"/>
</dbReference>